<dbReference type="InterPro" id="IPR039424">
    <property type="entry name" value="SBP_5"/>
</dbReference>
<dbReference type="SUPFAM" id="SSF53850">
    <property type="entry name" value="Periplasmic binding protein-like II"/>
    <property type="match status" value="1"/>
</dbReference>
<dbReference type="PANTHER" id="PTHR30290">
    <property type="entry name" value="PERIPLASMIC BINDING COMPONENT OF ABC TRANSPORTER"/>
    <property type="match status" value="1"/>
</dbReference>
<evidence type="ECO:0000256" key="2">
    <source>
        <dbReference type="ARBA" id="ARBA00023015"/>
    </source>
</evidence>
<dbReference type="Pfam" id="PF12793">
    <property type="entry name" value="SgrR_N"/>
    <property type="match status" value="1"/>
</dbReference>
<evidence type="ECO:0000256" key="4">
    <source>
        <dbReference type="ARBA" id="ARBA00023159"/>
    </source>
</evidence>
<dbReference type="PANTHER" id="PTHR30290:SF72">
    <property type="entry name" value="HTH-TYPE TRANSCRIPTIONAL REGULATOR SGRR"/>
    <property type="match status" value="1"/>
</dbReference>
<name>A0ABP8Q597_9GAMM</name>
<dbReference type="Gene3D" id="3.40.190.10">
    <property type="entry name" value="Periplasmic binding protein-like II"/>
    <property type="match status" value="1"/>
</dbReference>
<dbReference type="NCBIfam" id="NF010149">
    <property type="entry name" value="PRK13626.1"/>
    <property type="match status" value="1"/>
</dbReference>
<keyword evidence="1" id="KW-0678">Repressor</keyword>
<reference evidence="9" key="1">
    <citation type="journal article" date="2019" name="Int. J. Syst. Evol. Microbiol.">
        <title>The Global Catalogue of Microorganisms (GCM) 10K type strain sequencing project: providing services to taxonomists for standard genome sequencing and annotation.</title>
        <authorList>
            <consortium name="The Broad Institute Genomics Platform"/>
            <consortium name="The Broad Institute Genome Sequencing Center for Infectious Disease"/>
            <person name="Wu L."/>
            <person name="Ma J."/>
        </authorList>
    </citation>
    <scope>NUCLEOTIDE SEQUENCE [LARGE SCALE GENOMIC DNA]</scope>
    <source>
        <strain evidence="9">JCM 32226</strain>
    </source>
</reference>
<evidence type="ECO:0000259" key="7">
    <source>
        <dbReference type="Pfam" id="PF12793"/>
    </source>
</evidence>
<comment type="caution">
    <text evidence="8">The sequence shown here is derived from an EMBL/GenBank/DDBJ whole genome shotgun (WGS) entry which is preliminary data.</text>
</comment>
<dbReference type="Pfam" id="PF00496">
    <property type="entry name" value="SBP_bac_5"/>
    <property type="match status" value="1"/>
</dbReference>
<keyword evidence="3" id="KW-0238">DNA-binding</keyword>
<dbReference type="Proteomes" id="UP001501321">
    <property type="component" value="Unassembled WGS sequence"/>
</dbReference>
<evidence type="ECO:0000256" key="1">
    <source>
        <dbReference type="ARBA" id="ARBA00022491"/>
    </source>
</evidence>
<keyword evidence="9" id="KW-1185">Reference proteome</keyword>
<dbReference type="RefSeq" id="WP_345011650.1">
    <property type="nucleotide sequence ID" value="NZ_BAABFC010000010.1"/>
</dbReference>
<gene>
    <name evidence="8" type="ORF">GCM10023095_15130</name>
</gene>
<keyword evidence="5" id="KW-0804">Transcription</keyword>
<dbReference type="InterPro" id="IPR000914">
    <property type="entry name" value="SBP_5_dom"/>
</dbReference>
<dbReference type="InterPro" id="IPR025370">
    <property type="entry name" value="SgrR_HTH_N"/>
</dbReference>
<evidence type="ECO:0000256" key="3">
    <source>
        <dbReference type="ARBA" id="ARBA00023125"/>
    </source>
</evidence>
<keyword evidence="2" id="KW-0805">Transcription regulation</keyword>
<evidence type="ECO:0000313" key="8">
    <source>
        <dbReference type="EMBL" id="GAA4497864.1"/>
    </source>
</evidence>
<feature type="domain" description="Solute-binding protein family 5" evidence="6">
    <location>
        <begin position="163"/>
        <end position="312"/>
    </location>
</feature>
<dbReference type="CDD" id="cd08507">
    <property type="entry name" value="PBP2_SgrR_like"/>
    <property type="match status" value="1"/>
</dbReference>
<dbReference type="EMBL" id="BAABFC010000010">
    <property type="protein sequence ID" value="GAA4497864.1"/>
    <property type="molecule type" value="Genomic_DNA"/>
</dbReference>
<keyword evidence="4" id="KW-0010">Activator</keyword>
<evidence type="ECO:0000313" key="9">
    <source>
        <dbReference type="Proteomes" id="UP001501321"/>
    </source>
</evidence>
<sequence>MSSRLQHHYLRLLAHFGQQPTQTHLDALAELLCCTRRHVRGLLEQMRALGWLSWQGAAGRGRRSTLQLLASEAQLRLVRAGALLEEGELDSAVAALGADGQQLVALLRSQLGQHRIQDRQLLRIPYYRRLGLLHPQRPCRRSESHLLRQIFNGLTRINEENGELEPDLAHHWHSEDGRHWVFHLRPAVRWHNGRLLAGADLLASLSALRQLPLFSHLQAVSWASPHRLTLELAEVDHRLPWLLAHHSALILPKEGVEPRPGQLPVGTGPYRVSRQDERCLRLSAFDDYFGLRALLDEVEIWQLPELDSQQLAAALPSCSLTVELGMSSSPGAAAAQGIRELEQGGYFLLWDPDSPLAHSLAQRHGLLGCCSASQILARVPAETARYWSPATSLLSHWYQVAEAPVRDALPPGSHLTLCHYAEQPEYRLIAQAMQSLLAEQGISLETRVVSHADWYQGRVKADLWLGSVNLGAPPESSLMTWLLSVPLLRRVLAAGAPGLPQWLYQWRRGESPAEACLAELIDGGWLQPLFHSWLRLNRPVGTHGLRLNSQGWFDFKSVWLS</sequence>
<evidence type="ECO:0000259" key="6">
    <source>
        <dbReference type="Pfam" id="PF00496"/>
    </source>
</evidence>
<proteinExistence type="predicted"/>
<protein>
    <submittedName>
        <fullName evidence="8">SgrR family transcriptional regulator</fullName>
    </submittedName>
</protein>
<organism evidence="8 9">
    <name type="scientific">Pseudaeromonas paramecii</name>
    <dbReference type="NCBI Taxonomy" id="2138166"/>
    <lineage>
        <taxon>Bacteria</taxon>
        <taxon>Pseudomonadati</taxon>
        <taxon>Pseudomonadota</taxon>
        <taxon>Gammaproteobacteria</taxon>
        <taxon>Aeromonadales</taxon>
        <taxon>Aeromonadaceae</taxon>
        <taxon>Pseudaeromonas</taxon>
    </lineage>
</organism>
<feature type="domain" description="Transcriptional regulator SgrR N-terminal HTH" evidence="7">
    <location>
        <begin position="4"/>
        <end position="115"/>
    </location>
</feature>
<dbReference type="InterPro" id="IPR023767">
    <property type="entry name" value="Tscrpt_reg_SgrR"/>
</dbReference>
<accession>A0ABP8Q597</accession>
<evidence type="ECO:0000256" key="5">
    <source>
        <dbReference type="ARBA" id="ARBA00023163"/>
    </source>
</evidence>